<dbReference type="Pfam" id="PF00096">
    <property type="entry name" value="zf-C2H2"/>
    <property type="match status" value="1"/>
</dbReference>
<feature type="domain" description="C2H2-type" evidence="7">
    <location>
        <begin position="390"/>
        <end position="413"/>
    </location>
</feature>
<evidence type="ECO:0000256" key="3">
    <source>
        <dbReference type="ARBA" id="ARBA00022771"/>
    </source>
</evidence>
<dbReference type="EMBL" id="JAHIBW010000005">
    <property type="protein sequence ID" value="KAG7310361.1"/>
    <property type="molecule type" value="Genomic_DNA"/>
</dbReference>
<proteinExistence type="predicted"/>
<dbReference type="Pfam" id="PF07776">
    <property type="entry name" value="zf-AD"/>
    <property type="match status" value="1"/>
</dbReference>
<evidence type="ECO:0000313" key="9">
    <source>
        <dbReference type="EMBL" id="KAG7310361.1"/>
    </source>
</evidence>
<dbReference type="SMART" id="SM00355">
    <property type="entry name" value="ZnF_C2H2"/>
    <property type="match status" value="5"/>
</dbReference>
<evidence type="ECO:0000256" key="4">
    <source>
        <dbReference type="ARBA" id="ARBA00022833"/>
    </source>
</evidence>
<feature type="binding site" evidence="6">
    <location>
        <position position="12"/>
    </location>
    <ligand>
        <name>Zn(2+)</name>
        <dbReference type="ChEBI" id="CHEBI:29105"/>
    </ligand>
</feature>
<keyword evidence="3 5" id="KW-0863">Zinc-finger</keyword>
<dbReference type="Gene3D" id="3.30.160.60">
    <property type="entry name" value="Classic Zinc Finger"/>
    <property type="match status" value="2"/>
</dbReference>
<evidence type="ECO:0000256" key="5">
    <source>
        <dbReference type="PROSITE-ProRule" id="PRU00042"/>
    </source>
</evidence>
<feature type="binding site" evidence="6">
    <location>
        <position position="51"/>
    </location>
    <ligand>
        <name>Zn(2+)</name>
        <dbReference type="ChEBI" id="CHEBI:29105"/>
    </ligand>
</feature>
<dbReference type="SUPFAM" id="SSF57667">
    <property type="entry name" value="beta-beta-alpha zinc fingers"/>
    <property type="match status" value="2"/>
</dbReference>
<dbReference type="PROSITE" id="PS00028">
    <property type="entry name" value="ZINC_FINGER_C2H2_1"/>
    <property type="match status" value="4"/>
</dbReference>
<feature type="domain" description="C2H2-type" evidence="7">
    <location>
        <begin position="299"/>
        <end position="326"/>
    </location>
</feature>
<protein>
    <submittedName>
        <fullName evidence="9">Uncharacterized protein</fullName>
    </submittedName>
</protein>
<evidence type="ECO:0000256" key="1">
    <source>
        <dbReference type="ARBA" id="ARBA00022723"/>
    </source>
</evidence>
<evidence type="ECO:0000313" key="10">
    <source>
        <dbReference type="Proteomes" id="UP000823941"/>
    </source>
</evidence>
<feature type="domain" description="ZAD" evidence="8">
    <location>
        <begin position="7"/>
        <end position="78"/>
    </location>
</feature>
<comment type="caution">
    <text evidence="9">The sequence shown here is derived from an EMBL/GenBank/DDBJ whole genome shotgun (WGS) entry which is preliminary data.</text>
</comment>
<reference evidence="9 10" key="1">
    <citation type="submission" date="2021-06" db="EMBL/GenBank/DDBJ databases">
        <title>A haploid diamondback moth (Plutella xylostella L.) genome assembly resolves 31 chromosomes and identifies a diamide resistance mutation.</title>
        <authorList>
            <person name="Ward C.M."/>
            <person name="Perry K.D."/>
            <person name="Baker G."/>
            <person name="Powis K."/>
            <person name="Heckel D.G."/>
            <person name="Baxter S.W."/>
        </authorList>
    </citation>
    <scope>NUCLEOTIDE SEQUENCE [LARGE SCALE GENOMIC DNA]</scope>
    <source>
        <strain evidence="9 10">LV</strain>
        <tissue evidence="9">Single pupa</tissue>
    </source>
</reference>
<dbReference type="PROSITE" id="PS50157">
    <property type="entry name" value="ZINC_FINGER_C2H2_2"/>
    <property type="match status" value="3"/>
</dbReference>
<evidence type="ECO:0000256" key="2">
    <source>
        <dbReference type="ARBA" id="ARBA00022737"/>
    </source>
</evidence>
<dbReference type="Proteomes" id="UP000823941">
    <property type="component" value="Chromosome 5"/>
</dbReference>
<dbReference type="PANTHER" id="PTHR24379">
    <property type="entry name" value="KRAB AND ZINC FINGER DOMAIN-CONTAINING"/>
    <property type="match status" value="1"/>
</dbReference>
<gene>
    <name evidence="9" type="ORF">JYU34_003134</name>
</gene>
<dbReference type="InterPro" id="IPR013087">
    <property type="entry name" value="Znf_C2H2_type"/>
</dbReference>
<feature type="binding site" evidence="6">
    <location>
        <position position="54"/>
    </location>
    <ligand>
        <name>Zn(2+)</name>
        <dbReference type="ChEBI" id="CHEBI:29105"/>
    </ligand>
</feature>
<keyword evidence="2" id="KW-0677">Repeat</keyword>
<keyword evidence="4 6" id="KW-0862">Zinc</keyword>
<dbReference type="SMART" id="SM00868">
    <property type="entry name" value="zf-AD"/>
    <property type="match status" value="1"/>
</dbReference>
<feature type="domain" description="C2H2-type" evidence="7">
    <location>
        <begin position="328"/>
        <end position="356"/>
    </location>
</feature>
<evidence type="ECO:0000259" key="7">
    <source>
        <dbReference type="PROSITE" id="PS50157"/>
    </source>
</evidence>
<accession>A0ABQ7QZA0</accession>
<feature type="binding site" evidence="6">
    <location>
        <position position="9"/>
    </location>
    <ligand>
        <name>Zn(2+)</name>
        <dbReference type="ChEBI" id="CHEBI:29105"/>
    </ligand>
</feature>
<dbReference type="Gene3D" id="3.40.1800.20">
    <property type="match status" value="1"/>
</dbReference>
<sequence>MCENVRNRCRLCLDEESVHVSLIENPSIQLHMKSCLALTVSSTDQLPKLVCVSCVSQLAEFYHFQLNARCSQDWLESCIQEQARKSTETKAPIQPLPDSEYNSDSLLEFLNNNANIEEYLSNLGKEDIPSIVNMLDKNHENSMDTFNRLTGNLKGSKSISPKKKELAATAKSGKINMDVDVLDSDTEIVQKLLMKEVEDTKPKAKNTEKQVTNCFACKTKFENIQKLSRHLSICDDASRTCNKCLILFDSKLKMLQHRITHVTSYPVSCNCGGTFINRYDLLHHYKNCTADFTTIQCTFRCKQCSLIFKDRLQLYRHAKSHVKKAEERICDICGHVFSTEDDLALHKSNEHQTSSDVMYRCKVCSYTSKDRRDIYIHVKGHTVATELQSHLCETCGQSFTTHSSLKRHLHHSHGSTSYKKCEMCHIEFKSVECKNKHICLEEKSMCERCGDTVSLCKLNSHSCVTNNLQNKISTD</sequence>
<evidence type="ECO:0000259" key="8">
    <source>
        <dbReference type="PROSITE" id="PS51915"/>
    </source>
</evidence>
<dbReference type="PANTHER" id="PTHR24379:SF121">
    <property type="entry name" value="C2H2-TYPE DOMAIN-CONTAINING PROTEIN"/>
    <property type="match status" value="1"/>
</dbReference>
<name>A0ABQ7QZA0_PLUXY</name>
<evidence type="ECO:0000256" key="6">
    <source>
        <dbReference type="PROSITE-ProRule" id="PRU01263"/>
    </source>
</evidence>
<keyword evidence="10" id="KW-1185">Reference proteome</keyword>
<organism evidence="9 10">
    <name type="scientific">Plutella xylostella</name>
    <name type="common">Diamondback moth</name>
    <name type="synonym">Plutella maculipennis</name>
    <dbReference type="NCBI Taxonomy" id="51655"/>
    <lineage>
        <taxon>Eukaryota</taxon>
        <taxon>Metazoa</taxon>
        <taxon>Ecdysozoa</taxon>
        <taxon>Arthropoda</taxon>
        <taxon>Hexapoda</taxon>
        <taxon>Insecta</taxon>
        <taxon>Pterygota</taxon>
        <taxon>Neoptera</taxon>
        <taxon>Endopterygota</taxon>
        <taxon>Lepidoptera</taxon>
        <taxon>Glossata</taxon>
        <taxon>Ditrysia</taxon>
        <taxon>Yponomeutoidea</taxon>
        <taxon>Plutellidae</taxon>
        <taxon>Plutella</taxon>
    </lineage>
</organism>
<dbReference type="PROSITE" id="PS51915">
    <property type="entry name" value="ZAD"/>
    <property type="match status" value="1"/>
</dbReference>
<dbReference type="SUPFAM" id="SSF57716">
    <property type="entry name" value="Glucocorticoid receptor-like (DNA-binding domain)"/>
    <property type="match status" value="1"/>
</dbReference>
<dbReference type="InterPro" id="IPR036236">
    <property type="entry name" value="Znf_C2H2_sf"/>
</dbReference>
<dbReference type="InterPro" id="IPR012934">
    <property type="entry name" value="Znf_AD"/>
</dbReference>
<keyword evidence="1 6" id="KW-0479">Metal-binding</keyword>